<reference evidence="3" key="1">
    <citation type="submission" date="2022-07" db="EMBL/GenBank/DDBJ databases">
        <title>Draft genome sequence of Zalerion maritima ATCC 34329, a (micro)plastics degrading marine fungus.</title>
        <authorList>
            <person name="Paco A."/>
            <person name="Goncalves M.F.M."/>
            <person name="Rocha-Santos T.A.P."/>
            <person name="Alves A."/>
        </authorList>
    </citation>
    <scope>NUCLEOTIDE SEQUENCE</scope>
    <source>
        <strain evidence="3">ATCC 34329</strain>
    </source>
</reference>
<accession>A0AAD5RLF3</accession>
<organism evidence="3 4">
    <name type="scientific">Zalerion maritima</name>
    <dbReference type="NCBI Taxonomy" id="339359"/>
    <lineage>
        <taxon>Eukaryota</taxon>
        <taxon>Fungi</taxon>
        <taxon>Dikarya</taxon>
        <taxon>Ascomycota</taxon>
        <taxon>Pezizomycotina</taxon>
        <taxon>Sordariomycetes</taxon>
        <taxon>Lulworthiomycetidae</taxon>
        <taxon>Lulworthiales</taxon>
        <taxon>Lulworthiaceae</taxon>
        <taxon>Zalerion</taxon>
    </lineage>
</organism>
<dbReference type="PANTHER" id="PTHR24320:SF283">
    <property type="entry name" value="RETINOL DEHYDROGENASE 11"/>
    <property type="match status" value="1"/>
</dbReference>
<evidence type="ECO:0000313" key="3">
    <source>
        <dbReference type="EMBL" id="KAJ2896768.1"/>
    </source>
</evidence>
<proteinExistence type="inferred from homology"/>
<comment type="similarity">
    <text evidence="1">Belongs to the short-chain dehydrogenases/reductases (SDR) family.</text>
</comment>
<dbReference type="Gene3D" id="3.40.50.720">
    <property type="entry name" value="NAD(P)-binding Rossmann-like Domain"/>
    <property type="match status" value="1"/>
</dbReference>
<dbReference type="Pfam" id="PF00106">
    <property type="entry name" value="adh_short"/>
    <property type="match status" value="1"/>
</dbReference>
<gene>
    <name evidence="3" type="ORF">MKZ38_005256</name>
</gene>
<dbReference type="SUPFAM" id="SSF51735">
    <property type="entry name" value="NAD(P)-binding Rossmann-fold domains"/>
    <property type="match status" value="1"/>
</dbReference>
<dbReference type="GO" id="GO:0016491">
    <property type="term" value="F:oxidoreductase activity"/>
    <property type="evidence" value="ECO:0007669"/>
    <property type="project" value="UniProtKB-KW"/>
</dbReference>
<dbReference type="InterPro" id="IPR036291">
    <property type="entry name" value="NAD(P)-bd_dom_sf"/>
</dbReference>
<dbReference type="InterPro" id="IPR002347">
    <property type="entry name" value="SDR_fam"/>
</dbReference>
<keyword evidence="4" id="KW-1185">Reference proteome</keyword>
<name>A0AAD5RLF3_9PEZI</name>
<evidence type="ECO:0000256" key="2">
    <source>
        <dbReference type="ARBA" id="ARBA00023002"/>
    </source>
</evidence>
<dbReference type="AlphaFoldDB" id="A0AAD5RLF3"/>
<dbReference type="Proteomes" id="UP001201980">
    <property type="component" value="Unassembled WGS sequence"/>
</dbReference>
<comment type="caution">
    <text evidence="3">The sequence shown here is derived from an EMBL/GenBank/DDBJ whole genome shotgun (WGS) entry which is preliminary data.</text>
</comment>
<dbReference type="EMBL" id="JAKWBI020000314">
    <property type="protein sequence ID" value="KAJ2896768.1"/>
    <property type="molecule type" value="Genomic_DNA"/>
</dbReference>
<keyword evidence="2" id="KW-0560">Oxidoreductase</keyword>
<sequence length="359" mass="38769">MTATTHNDFNANTEGVEVATAFADGIRGRTIILTGVNRGGLGYSAANAFASQAPAKLIIAGRNPNKIQGSIDALKADHPSVTYRPLIMDLSSQRSVRSAAAEVLSWSDIPTVDFLINSAGIMGEPTRELSDEGIEMHFATNHIGHFLFTCLVMPKLIAAAEGRPKGTVRVVNVSSGSPCVANMRWTDINFDKKNKDLALSEQPPYEFLGHWGYGTKEKMEEMTYIPVQGYNQSKVANLLFAIGLTSRLYDRHGILSLTVHPGVIQTELGRNIAKATLAAVGDMLKKGVFTYKSMGAGSSTALVAALDPKLGPGEGKTNHGAFLDNCQISDQARPECVGSEEAERLWSLSEELVKQKFVW</sequence>
<evidence type="ECO:0000256" key="1">
    <source>
        <dbReference type="ARBA" id="ARBA00006484"/>
    </source>
</evidence>
<dbReference type="PANTHER" id="PTHR24320">
    <property type="entry name" value="RETINOL DEHYDROGENASE"/>
    <property type="match status" value="1"/>
</dbReference>
<evidence type="ECO:0000313" key="4">
    <source>
        <dbReference type="Proteomes" id="UP001201980"/>
    </source>
</evidence>
<protein>
    <submittedName>
        <fullName evidence="3">Uncharacterized protein</fullName>
    </submittedName>
</protein>